<feature type="region of interest" description="Disordered" evidence="10">
    <location>
        <begin position="700"/>
        <end position="720"/>
    </location>
</feature>
<dbReference type="GO" id="GO:0031422">
    <property type="term" value="C:RecQ family helicase-topoisomerase III complex"/>
    <property type="evidence" value="ECO:0007669"/>
    <property type="project" value="TreeGrafter"/>
</dbReference>
<feature type="region of interest" description="Disordered" evidence="10">
    <location>
        <begin position="1311"/>
        <end position="1367"/>
    </location>
</feature>
<dbReference type="InterPro" id="IPR015943">
    <property type="entry name" value="WD40/YVTN_repeat-like_dom_sf"/>
</dbReference>
<dbReference type="FunFam" id="3.40.50.140:FF:000005">
    <property type="entry name" value="DNA topoisomerase"/>
    <property type="match status" value="1"/>
</dbReference>
<dbReference type="InterPro" id="IPR013825">
    <property type="entry name" value="Topo_IA_cen_sub2"/>
</dbReference>
<evidence type="ECO:0000256" key="4">
    <source>
        <dbReference type="ARBA" id="ARBA00012891"/>
    </source>
</evidence>
<dbReference type="InterPro" id="IPR036638">
    <property type="entry name" value="HLH_DNA-bd_sf"/>
</dbReference>
<dbReference type="GO" id="GO:0006265">
    <property type="term" value="P:DNA topological change"/>
    <property type="evidence" value="ECO:0007669"/>
    <property type="project" value="InterPro"/>
</dbReference>
<dbReference type="SMART" id="SM00320">
    <property type="entry name" value="WD40"/>
    <property type="match status" value="2"/>
</dbReference>
<evidence type="ECO:0000256" key="7">
    <source>
        <dbReference type="ARBA" id="ARBA00023029"/>
    </source>
</evidence>
<comment type="catalytic activity">
    <reaction evidence="1">
        <text>ATP-independent breakage of single-stranded DNA, followed by passage and rejoining.</text>
        <dbReference type="EC" id="5.6.2.1"/>
    </reaction>
</comment>
<proteinExistence type="inferred from homology"/>
<dbReference type="InterPro" id="IPR023406">
    <property type="entry name" value="Topo_IA_AS"/>
</dbReference>
<dbReference type="Pfam" id="PF01751">
    <property type="entry name" value="Toprim"/>
    <property type="match status" value="1"/>
</dbReference>
<dbReference type="GO" id="GO:0046872">
    <property type="term" value="F:metal ion binding"/>
    <property type="evidence" value="ECO:0007669"/>
    <property type="project" value="UniProtKB-KW"/>
</dbReference>
<dbReference type="InterPro" id="IPR023405">
    <property type="entry name" value="Topo_IA_core_domain"/>
</dbReference>
<dbReference type="InterPro" id="IPR003601">
    <property type="entry name" value="Topo_IA_2"/>
</dbReference>
<dbReference type="PRINTS" id="PR00417">
    <property type="entry name" value="PRTPISMRASEI"/>
</dbReference>
<evidence type="ECO:0000256" key="2">
    <source>
        <dbReference type="ARBA" id="ARBA00001946"/>
    </source>
</evidence>
<keyword evidence="7" id="KW-0799">Topoisomerase</keyword>
<keyword evidence="6" id="KW-0862">Zinc</keyword>
<evidence type="ECO:0000256" key="5">
    <source>
        <dbReference type="ARBA" id="ARBA00022723"/>
    </source>
</evidence>
<dbReference type="GO" id="GO:0003917">
    <property type="term" value="F:DNA topoisomerase type I (single strand cut, ATP-independent) activity"/>
    <property type="evidence" value="ECO:0007669"/>
    <property type="project" value="UniProtKB-EC"/>
</dbReference>
<dbReference type="Gene3D" id="1.10.290.10">
    <property type="entry name" value="Topoisomerase I, domain 4"/>
    <property type="match status" value="1"/>
</dbReference>
<dbReference type="InterPro" id="IPR003602">
    <property type="entry name" value="Topo_IA_DNA-bd_dom"/>
</dbReference>
<dbReference type="Gene3D" id="2.130.10.10">
    <property type="entry name" value="YVTN repeat-like/Quinoprotein amine dehydrogenase"/>
    <property type="match status" value="1"/>
</dbReference>
<feature type="compositionally biased region" description="Basic and acidic residues" evidence="10">
    <location>
        <begin position="700"/>
        <end position="709"/>
    </location>
</feature>
<dbReference type="InterPro" id="IPR013497">
    <property type="entry name" value="Topo_IA_cen"/>
</dbReference>
<dbReference type="InterPro" id="IPR013824">
    <property type="entry name" value="Topo_IA_cen_sub1"/>
</dbReference>
<dbReference type="PROSITE" id="PS00396">
    <property type="entry name" value="TOPO_IA_1"/>
    <property type="match status" value="1"/>
</dbReference>
<dbReference type="InterPro" id="IPR011598">
    <property type="entry name" value="bHLH_dom"/>
</dbReference>
<dbReference type="SMART" id="SM00436">
    <property type="entry name" value="TOP1Bc"/>
    <property type="match status" value="1"/>
</dbReference>
<dbReference type="Proteomes" id="UP001216638">
    <property type="component" value="Chromosome 5"/>
</dbReference>
<feature type="region of interest" description="Disordered" evidence="10">
    <location>
        <begin position="1398"/>
        <end position="1506"/>
    </location>
</feature>
<evidence type="ECO:0000313" key="14">
    <source>
        <dbReference type="Proteomes" id="UP001216638"/>
    </source>
</evidence>
<dbReference type="PROSITE" id="PS50888">
    <property type="entry name" value="BHLH"/>
    <property type="match status" value="1"/>
</dbReference>
<organism evidence="13 14">
    <name type="scientific">Malassezia brasiliensis</name>
    <dbReference type="NCBI Taxonomy" id="1821822"/>
    <lineage>
        <taxon>Eukaryota</taxon>
        <taxon>Fungi</taxon>
        <taxon>Dikarya</taxon>
        <taxon>Basidiomycota</taxon>
        <taxon>Ustilaginomycotina</taxon>
        <taxon>Malasseziomycetes</taxon>
        <taxon>Malasseziales</taxon>
        <taxon>Malasseziaceae</taxon>
        <taxon>Malassezia</taxon>
    </lineage>
</organism>
<evidence type="ECO:0000256" key="9">
    <source>
        <dbReference type="ARBA" id="ARBA00023235"/>
    </source>
</evidence>
<dbReference type="InterPro" id="IPR036322">
    <property type="entry name" value="WD40_repeat_dom_sf"/>
</dbReference>
<dbReference type="InterPro" id="IPR006171">
    <property type="entry name" value="TOPRIM_dom"/>
</dbReference>
<dbReference type="InterPro" id="IPR001680">
    <property type="entry name" value="WD40_rpt"/>
</dbReference>
<dbReference type="CDD" id="cd03362">
    <property type="entry name" value="TOPRIM_TopoIA_TopoIII"/>
    <property type="match status" value="1"/>
</dbReference>
<feature type="region of interest" description="Disordered" evidence="10">
    <location>
        <begin position="1753"/>
        <end position="1778"/>
    </location>
</feature>
<dbReference type="EMBL" id="CP119955">
    <property type="protein sequence ID" value="WFC96894.1"/>
    <property type="molecule type" value="Genomic_DNA"/>
</dbReference>
<feature type="compositionally biased region" description="Low complexity" evidence="10">
    <location>
        <begin position="1311"/>
        <end position="1327"/>
    </location>
</feature>
<evidence type="ECO:0000313" key="13">
    <source>
        <dbReference type="EMBL" id="WFC96894.1"/>
    </source>
</evidence>
<feature type="domain" description="BHLH" evidence="11">
    <location>
        <begin position="1593"/>
        <end position="1704"/>
    </location>
</feature>
<evidence type="ECO:0000259" key="12">
    <source>
        <dbReference type="PROSITE" id="PS52039"/>
    </source>
</evidence>
<dbReference type="SUPFAM" id="SSF47459">
    <property type="entry name" value="HLH, helix-loop-helix DNA-binding domain"/>
    <property type="match status" value="1"/>
</dbReference>
<keyword evidence="8" id="KW-0238">DNA-binding</keyword>
<dbReference type="SUPFAM" id="SSF56712">
    <property type="entry name" value="Prokaryotic type I DNA topoisomerase"/>
    <property type="match status" value="1"/>
</dbReference>
<evidence type="ECO:0000256" key="10">
    <source>
        <dbReference type="SAM" id="MobiDB-lite"/>
    </source>
</evidence>
<dbReference type="SUPFAM" id="SSF50978">
    <property type="entry name" value="WD40 repeat-like"/>
    <property type="match status" value="1"/>
</dbReference>
<gene>
    <name evidence="13" type="primary">TOP3</name>
    <name evidence="13" type="ORF">MBRA1_003558</name>
</gene>
<comment type="cofactor">
    <cofactor evidence="2">
        <name>Mg(2+)</name>
        <dbReference type="ChEBI" id="CHEBI:18420"/>
    </cofactor>
</comment>
<reference evidence="13" key="1">
    <citation type="submission" date="2023-03" db="EMBL/GenBank/DDBJ databases">
        <title>Mating type loci evolution in Malassezia.</title>
        <authorList>
            <person name="Coelho M.A."/>
        </authorList>
    </citation>
    <scope>NUCLEOTIDE SEQUENCE</scope>
    <source>
        <strain evidence="13">CBS 14135</strain>
    </source>
</reference>
<evidence type="ECO:0000256" key="8">
    <source>
        <dbReference type="ARBA" id="ARBA00023125"/>
    </source>
</evidence>
<dbReference type="SMART" id="SM00353">
    <property type="entry name" value="HLH"/>
    <property type="match status" value="1"/>
</dbReference>
<dbReference type="GO" id="GO:0003677">
    <property type="term" value="F:DNA binding"/>
    <property type="evidence" value="ECO:0007669"/>
    <property type="project" value="UniProtKB-KW"/>
</dbReference>
<dbReference type="SMART" id="SM00493">
    <property type="entry name" value="TOPRIM"/>
    <property type="match status" value="1"/>
</dbReference>
<keyword evidence="5" id="KW-0479">Metal-binding</keyword>
<dbReference type="GO" id="GO:0006310">
    <property type="term" value="P:DNA recombination"/>
    <property type="evidence" value="ECO:0007669"/>
    <property type="project" value="TreeGrafter"/>
</dbReference>
<dbReference type="PROSITE" id="PS52039">
    <property type="entry name" value="TOPO_IA_2"/>
    <property type="match status" value="1"/>
</dbReference>
<evidence type="ECO:0000256" key="1">
    <source>
        <dbReference type="ARBA" id="ARBA00000213"/>
    </source>
</evidence>
<dbReference type="Gene3D" id="4.10.280.10">
    <property type="entry name" value="Helix-loop-helix DNA-binding domain"/>
    <property type="match status" value="1"/>
</dbReference>
<protein>
    <recommendedName>
        <fullName evidence="4">DNA topoisomerase</fullName>
        <ecNumber evidence="4">5.6.2.1</ecNumber>
    </recommendedName>
</protein>
<evidence type="ECO:0000256" key="3">
    <source>
        <dbReference type="ARBA" id="ARBA00009446"/>
    </source>
</evidence>
<dbReference type="InterPro" id="IPR000380">
    <property type="entry name" value="Topo_IA"/>
</dbReference>
<feature type="compositionally biased region" description="Polar residues" evidence="10">
    <location>
        <begin position="1456"/>
        <end position="1465"/>
    </location>
</feature>
<dbReference type="GO" id="GO:0006281">
    <property type="term" value="P:DNA repair"/>
    <property type="evidence" value="ECO:0007669"/>
    <property type="project" value="TreeGrafter"/>
</dbReference>
<dbReference type="PANTHER" id="PTHR11390:SF21">
    <property type="entry name" value="DNA TOPOISOMERASE 3-ALPHA"/>
    <property type="match status" value="1"/>
</dbReference>
<dbReference type="Pfam" id="PF00010">
    <property type="entry name" value="HLH"/>
    <property type="match status" value="1"/>
</dbReference>
<evidence type="ECO:0000256" key="6">
    <source>
        <dbReference type="ARBA" id="ARBA00022833"/>
    </source>
</evidence>
<dbReference type="EC" id="5.6.2.1" evidence="4"/>
<dbReference type="GO" id="GO:0046983">
    <property type="term" value="F:protein dimerization activity"/>
    <property type="evidence" value="ECO:0007669"/>
    <property type="project" value="InterPro"/>
</dbReference>
<dbReference type="InterPro" id="IPR013826">
    <property type="entry name" value="Topo_IA_cen_sub3"/>
</dbReference>
<dbReference type="Gene3D" id="3.40.50.140">
    <property type="match status" value="1"/>
</dbReference>
<keyword evidence="9 13" id="KW-0413">Isomerase</keyword>
<evidence type="ECO:0000259" key="11">
    <source>
        <dbReference type="PROSITE" id="PS50888"/>
    </source>
</evidence>
<dbReference type="GO" id="GO:0005634">
    <property type="term" value="C:nucleus"/>
    <property type="evidence" value="ECO:0007669"/>
    <property type="project" value="TreeGrafter"/>
</dbReference>
<name>A0AAF0DZN8_9BASI</name>
<dbReference type="CDD" id="cd00186">
    <property type="entry name" value="TOP1Ac"/>
    <property type="match status" value="1"/>
</dbReference>
<dbReference type="SMART" id="SM00437">
    <property type="entry name" value="TOP1Ac"/>
    <property type="match status" value="1"/>
</dbReference>
<feature type="compositionally biased region" description="Low complexity" evidence="10">
    <location>
        <begin position="1753"/>
        <end position="1771"/>
    </location>
</feature>
<dbReference type="Gene3D" id="1.10.460.10">
    <property type="entry name" value="Topoisomerase I, domain 2"/>
    <property type="match status" value="1"/>
</dbReference>
<dbReference type="Gene3D" id="2.70.20.10">
    <property type="entry name" value="Topoisomerase I, domain 3"/>
    <property type="match status" value="1"/>
</dbReference>
<comment type="similarity">
    <text evidence="3">Belongs to the type IA topoisomerase family.</text>
</comment>
<sequence>MSPSSRYVESTELSADSVEAHPYLAHVFAVSTYQVDKDESDRDAASPAYTRRGRCRLHRWLDGQCTVLDAVEGAAILDAKWTLASPTPGDNGYGVLGIADAASCLRLHRLGEDLRLAPLASWKMNDTASLCLSVDFSDRTTPGAREARVIVSQSDGTLAMVPGVDASTPRGMETWEAHGYEAWIAAWDAFQPGTIAWSGGDDLTLRGWDMRTPIEDGVRQPTFSCTKGFDGGVTSIQSHPTREHYWAVGSYDETVRIFDARRPQRPVAQTPVGGGIWRTKWHPTQADHLLLGCMHGGVHIVAWAEGAAEVTDVCHYTGHTSIAYGCDWERGAWRATPPPAESLRPGRDKYCRNYDFVYRLPRAVLGLSSGPSPVSVEMTMTSVRGHMMEIDFPDEYKWGRCDPAALFTAPTLVRVAKDAQKVAENLASEARRADMLMIWTDCDREGEQIGYEIAQHCQSVRASLRVKRARFSALIASQIHRACTSPVDLDLDAAYAVEARQQIDLRAGAAFTRLQTSMLGRRLTELDGMVISYGPCQFPTLGFVVDHYKRVQAFVPEPFWTIDVKHRTRHGTVDFLWARKHLFDRVAAEALYARCTAADEATVTQVTRRPVSKRKPTPLTTVELQKSASRLFHLAPKRVLDVAEALYQRGLLSYPRTETDQYEREFDFHALLAKQTSDAAWGPLVTELLSGDGLTYERPRNGSKNDKAHPPIHPTAHANGLSGDEKKVYDYVTQRFLASCATDAQGHETAVHIMLGGEAFHASGTVVVAQNYLRLFPYETWKDKAMPEYTQDQRFRPTCTLRAGETTRPNLLTEADLVSLMDKNGIGTDATIAEHIRKVIDRQYVMLHKQGKTNYLVPSTLGMGLVEGYQSMEISQHLCKPMLRRDTEQKLDQIAQAVLTRDATVTESMQEYRRIYATVQSDFDTIVQSVRELMALQAGSAPPTTPPDDTPAPGPAQGACVCHCGTPAVEQSSGDGRAFWACAQDACGFFQWKADTAVSAQVHAGTRRTRRAASPPADAAGAGGNAPRCACDLTAKYATASTVMSLGGDGATAGLDGLDFHHDYTMPSSHNDELRAFYEAQPGLMHSHDLGPAKDAHALLHSAHNTSVPMPMHLGGEAMHAHADAAPAGGMLPDALAHASFDTMLAERGASAPASDAASGSHVDVSHVDYGHGQDTYAADMLAGPHTPGHAAFLPANAPPKNEALSLGYSAYAPTPRAYGSLDAAAITPASVFSTVSSASTNDFLSPLTSPALQPQASSQPLYGMSDPEQLMLQQGILSSTSSPSQAGVRSPFGGVGGAAYGPRPYEMGAVSGDASASASERGSANTARRRRSTTAESRANKVRSSPFMKPTQSPKPGPGPVGSITVWQSNSGLRKRDANNPHASPSLGALESLSNTMQEASGLSMPSPALSPALVAGGGTSATSTPRMLPDGSAQPMHRSRSRLRHPSLDAGAAPQSSRSSSVQETRESGDNSPSPIDLAAQEAPAHGPAKPVTPGTIMGLSHSAPAEHGGAWPASYDGVRASPSTGAARGYAAPSAAHAVATTALMNVSQPRSGVLFSGSQPKPILPGGLSSEDRNAWMHWRRVGNGGLDQRRTSHKAAEQKRRDSLKQCFDELRGLLPAITLDESAPCGSVLGPDGSVEDQVADGFDPEALQRAKESRESSPEGSGRPRLFVATPEQAREANATIAKVLLLRHSNEYLVRLKQRIARRDAALRALGEEVVRLQTALAEARGDAKDTSAVSRTFDSLSLAARPAGDDAAPASEAPAADKAPTDTQA</sequence>
<keyword evidence="14" id="KW-1185">Reference proteome</keyword>
<feature type="domain" description="Topo IA-type catalytic" evidence="12">
    <location>
        <begin position="490"/>
        <end position="916"/>
    </location>
</feature>
<dbReference type="Pfam" id="PF01131">
    <property type="entry name" value="Topoisom_bac"/>
    <property type="match status" value="1"/>
</dbReference>
<dbReference type="PANTHER" id="PTHR11390">
    <property type="entry name" value="PROKARYOTIC DNA TOPOISOMERASE"/>
    <property type="match status" value="1"/>
</dbReference>
<dbReference type="FunFam" id="1.10.290.10:FF:000003">
    <property type="entry name" value="DNA topoisomerase"/>
    <property type="match status" value="1"/>
</dbReference>
<accession>A0AAF0DZN8</accession>
<dbReference type="InterPro" id="IPR034144">
    <property type="entry name" value="TOPRIM_TopoIII"/>
</dbReference>